<accession>A0A1C6V8Q4</accession>
<proteinExistence type="predicted"/>
<gene>
    <name evidence="3" type="ORF">GA0070603_3457</name>
</gene>
<dbReference type="OrthoDB" id="3406095at2"/>
<dbReference type="GeneID" id="43280095"/>
<evidence type="ECO:0000313" key="4">
    <source>
        <dbReference type="Proteomes" id="UP000198605"/>
    </source>
</evidence>
<evidence type="ECO:0000313" key="3">
    <source>
        <dbReference type="EMBL" id="SCL62709.1"/>
    </source>
</evidence>
<feature type="signal peptide" evidence="2">
    <location>
        <begin position="1"/>
        <end position="40"/>
    </location>
</feature>
<evidence type="ECO:0000256" key="2">
    <source>
        <dbReference type="SAM" id="SignalP"/>
    </source>
</evidence>
<name>A0A1C6V8Q4_9ACTN</name>
<dbReference type="RefSeq" id="WP_091314865.1">
    <property type="nucleotide sequence ID" value="NZ_FMIB01000002.1"/>
</dbReference>
<dbReference type="AlphaFoldDB" id="A0A1C6V8Q4"/>
<feature type="chain" id="PRO_5008748490" evidence="2">
    <location>
        <begin position="41"/>
        <end position="156"/>
    </location>
</feature>
<dbReference type="EMBL" id="FMIB01000002">
    <property type="protein sequence ID" value="SCL62709.1"/>
    <property type="molecule type" value="Genomic_DNA"/>
</dbReference>
<sequence length="156" mass="15230">MLPVAFASSLWTATLRRIARTAVTALAVISGLTGPAAVTAADHHPTATARPAVDLRLDALSAAGLHGPSAVDVRIDASAAVDLGPAARRVAEGSGVRPAAAPAADSPVRHPLTAPAPAGPPRRGTAGAAAPVAGPDVVVAADPGRAAIARRGPPRA</sequence>
<organism evidence="3 4">
    <name type="scientific">Micromonospora chersina</name>
    <dbReference type="NCBI Taxonomy" id="47854"/>
    <lineage>
        <taxon>Bacteria</taxon>
        <taxon>Bacillati</taxon>
        <taxon>Actinomycetota</taxon>
        <taxon>Actinomycetes</taxon>
        <taxon>Micromonosporales</taxon>
        <taxon>Micromonosporaceae</taxon>
        <taxon>Micromonospora</taxon>
    </lineage>
</organism>
<feature type="region of interest" description="Disordered" evidence="1">
    <location>
        <begin position="88"/>
        <end position="130"/>
    </location>
</feature>
<keyword evidence="4" id="KW-1185">Reference proteome</keyword>
<protein>
    <submittedName>
        <fullName evidence="3">Uncharacterized protein</fullName>
    </submittedName>
</protein>
<dbReference type="STRING" id="47854.GA0070603_3457"/>
<keyword evidence="2" id="KW-0732">Signal</keyword>
<feature type="compositionally biased region" description="Low complexity" evidence="1">
    <location>
        <begin position="113"/>
        <end position="130"/>
    </location>
</feature>
<evidence type="ECO:0000256" key="1">
    <source>
        <dbReference type="SAM" id="MobiDB-lite"/>
    </source>
</evidence>
<reference evidence="4" key="1">
    <citation type="submission" date="2016-06" db="EMBL/GenBank/DDBJ databases">
        <authorList>
            <person name="Varghese N."/>
            <person name="Submissions Spin"/>
        </authorList>
    </citation>
    <scope>NUCLEOTIDE SEQUENCE [LARGE SCALE GENOMIC DNA]</scope>
    <source>
        <strain evidence="4">DSM 44151</strain>
    </source>
</reference>
<dbReference type="Proteomes" id="UP000198605">
    <property type="component" value="Unassembled WGS sequence"/>
</dbReference>